<evidence type="ECO:0000313" key="5">
    <source>
        <dbReference type="EMBL" id="URG48872.1"/>
    </source>
</evidence>
<evidence type="ECO:0000256" key="3">
    <source>
        <dbReference type="ARBA" id="ARBA00022737"/>
    </source>
</evidence>
<evidence type="ECO:0000256" key="2">
    <source>
        <dbReference type="ARBA" id="ARBA00022679"/>
    </source>
</evidence>
<organism evidence="5 6">
    <name type="scientific">Pectobacterium quasiaquaticum</name>
    <dbReference type="NCBI Taxonomy" id="2774015"/>
    <lineage>
        <taxon>Bacteria</taxon>
        <taxon>Pseudomonadati</taxon>
        <taxon>Pseudomonadota</taxon>
        <taxon>Gammaproteobacteria</taxon>
        <taxon>Enterobacterales</taxon>
        <taxon>Pectobacteriaceae</taxon>
        <taxon>Pectobacterium</taxon>
    </lineage>
</organism>
<evidence type="ECO:0000313" key="6">
    <source>
        <dbReference type="Proteomes" id="UP000806577"/>
    </source>
</evidence>
<dbReference type="CDD" id="cd03349">
    <property type="entry name" value="LbH_XAT"/>
    <property type="match status" value="1"/>
</dbReference>
<gene>
    <name evidence="5" type="ORF">IG609_019410</name>
</gene>
<dbReference type="PROSITE" id="PS00101">
    <property type="entry name" value="HEXAPEP_TRANSFERASES"/>
    <property type="match status" value="1"/>
</dbReference>
<evidence type="ECO:0000256" key="4">
    <source>
        <dbReference type="ARBA" id="ARBA00023315"/>
    </source>
</evidence>
<dbReference type="Proteomes" id="UP000806577">
    <property type="component" value="Chromosome"/>
</dbReference>
<accession>A0A9Q2EPB8</accession>
<dbReference type="InterPro" id="IPR018357">
    <property type="entry name" value="Hexapep_transf_CS"/>
</dbReference>
<dbReference type="KEGG" id="pqu:IG609_019410"/>
<dbReference type="PANTHER" id="PTHR43300">
    <property type="entry name" value="ACETYLTRANSFERASE"/>
    <property type="match status" value="1"/>
</dbReference>
<dbReference type="PANTHER" id="PTHR43300:SF11">
    <property type="entry name" value="ACETYLTRANSFERASE RV3034C-RELATED"/>
    <property type="match status" value="1"/>
</dbReference>
<dbReference type="Gene3D" id="2.160.10.10">
    <property type="entry name" value="Hexapeptide repeat proteins"/>
    <property type="match status" value="1"/>
</dbReference>
<keyword evidence="6" id="KW-1185">Reference proteome</keyword>
<dbReference type="EMBL" id="CP065177">
    <property type="protein sequence ID" value="URG48872.1"/>
    <property type="molecule type" value="Genomic_DNA"/>
</dbReference>
<keyword evidence="3" id="KW-0677">Repeat</keyword>
<comment type="similarity">
    <text evidence="1">Belongs to the transferase hexapeptide repeat family.</text>
</comment>
<sequence>MDPFKFRWTKRHDDFCISENIFLQQPFNIKGVYKTRNLLLFQKGSSVKITQNVWVESFATMPQRSFCSMGAFSYANSRLRGDTQIGRFCSIAGGVKVMGPDHPTDRFTSHLFTYIDVEAKMANVTPTEYDKLHRPAPIIGNDVWIGEDVTLKTGITIGHGAVIAARSVVTKDVPPYAIVGGVPARVIRFRFENDVIQKLLLLEWWNYKPSDLPHQKMDINEFVESLEKKISMGDISKQEYKKIHLSDVFKSLC</sequence>
<dbReference type="GO" id="GO:0016747">
    <property type="term" value="F:acyltransferase activity, transferring groups other than amino-acyl groups"/>
    <property type="evidence" value="ECO:0007669"/>
    <property type="project" value="UniProtKB-ARBA"/>
</dbReference>
<reference evidence="5 6" key="1">
    <citation type="journal article" date="2021" name="Int. J. Syst. Evol. Microbiol.">
        <title>&lt;i&gt;Pectobacterium quasiaquaticum&lt;/i&gt; sp. nov., isolated from waterways.</title>
        <authorList>
            <person name="Ben Moussa H."/>
            <person name="Pedron J."/>
            <person name="Bertrand C."/>
            <person name="Hecquet A."/>
            <person name="Barny M.A."/>
        </authorList>
    </citation>
    <scope>NUCLEOTIDE SEQUENCE [LARGE SCALE GENOMIC DNA]</scope>
    <source>
        <strain evidence="5 6">A477-S1-J17</strain>
    </source>
</reference>
<protein>
    <submittedName>
        <fullName evidence="5">CatB-related O-acetyltransferase</fullName>
    </submittedName>
</protein>
<dbReference type="InterPro" id="IPR011004">
    <property type="entry name" value="Trimer_LpxA-like_sf"/>
</dbReference>
<dbReference type="Pfam" id="PF00132">
    <property type="entry name" value="Hexapep"/>
    <property type="match status" value="1"/>
</dbReference>
<evidence type="ECO:0000256" key="1">
    <source>
        <dbReference type="ARBA" id="ARBA00007274"/>
    </source>
</evidence>
<name>A0A9Q2EPB8_9GAMM</name>
<proteinExistence type="inferred from homology"/>
<dbReference type="RefSeq" id="WP_193400636.1">
    <property type="nucleotide sequence ID" value="NZ_CP065177.1"/>
</dbReference>
<dbReference type="InterPro" id="IPR001451">
    <property type="entry name" value="Hexapep"/>
</dbReference>
<keyword evidence="4" id="KW-0012">Acyltransferase</keyword>
<dbReference type="SUPFAM" id="SSF51161">
    <property type="entry name" value="Trimeric LpxA-like enzymes"/>
    <property type="match status" value="1"/>
</dbReference>
<dbReference type="AlphaFoldDB" id="A0A9Q2EPB8"/>
<dbReference type="InterPro" id="IPR050179">
    <property type="entry name" value="Trans_hexapeptide_repeat"/>
</dbReference>
<keyword evidence="2" id="KW-0808">Transferase</keyword>